<evidence type="ECO:0000256" key="1">
    <source>
        <dbReference type="ARBA" id="ARBA00006739"/>
    </source>
</evidence>
<evidence type="ECO:0000256" key="3">
    <source>
        <dbReference type="ARBA" id="ARBA00022679"/>
    </source>
</evidence>
<feature type="transmembrane region" description="Helical" evidence="4">
    <location>
        <begin position="380"/>
        <end position="402"/>
    </location>
</feature>
<evidence type="ECO:0008006" key="7">
    <source>
        <dbReference type="Google" id="ProtNLM"/>
    </source>
</evidence>
<gene>
    <name evidence="5" type="ORF">A3F55_02255</name>
</gene>
<evidence type="ECO:0000313" key="6">
    <source>
        <dbReference type="Proteomes" id="UP000178091"/>
    </source>
</evidence>
<dbReference type="Proteomes" id="UP000178091">
    <property type="component" value="Unassembled WGS sequence"/>
</dbReference>
<sequence length="414" mass="46558">MDIGVLGVYICLFLGLYFEVFLLISFLEHKAPQKTALRPRYYPTVTILVPCWNKEKTLAATVRSLLALTYPKKKLSIVIIDDGSTDGTLATAQQFKNYPQIKIFSKKNEGSKYSALNFGLAHTESELVGCLDADSFVEKDALIEMVKAFEIDPTTMAVTPAMLVHRPRNVLELMQAVEYTIGVFFKKAFDYLGAIWVIPGPFSIYRREVFVRVGDFRRAHHTEDMEMAFRMHEHKLKIVNAHTALVHTTVPRSIGALIRQRTRWSQGFLGNSLDYSHLFFNPRFGNLGLFALPAGLFVFIAGIYGGLYLLYTLLSSLVRTALDLYTTQVPVGLSLSLPSLDWFFLPLNTLTFLSLSVIAITLVVIYYGKRMGGGVKLGTVALVSYFMMFSLLGPVWLMRAVWDTALARDTGWLT</sequence>
<feature type="transmembrane region" description="Helical" evidence="4">
    <location>
        <begin position="287"/>
        <end position="311"/>
    </location>
</feature>
<evidence type="ECO:0000313" key="5">
    <source>
        <dbReference type="EMBL" id="OGC85066.1"/>
    </source>
</evidence>
<dbReference type="EMBL" id="MEWW01000005">
    <property type="protein sequence ID" value="OGC85066.1"/>
    <property type="molecule type" value="Genomic_DNA"/>
</dbReference>
<dbReference type="PANTHER" id="PTHR43630:SF1">
    <property type="entry name" value="POLY-BETA-1,6-N-ACETYL-D-GLUCOSAMINE SYNTHASE"/>
    <property type="match status" value="1"/>
</dbReference>
<comment type="similarity">
    <text evidence="1">Belongs to the glycosyltransferase 2 family.</text>
</comment>
<evidence type="ECO:0000256" key="2">
    <source>
        <dbReference type="ARBA" id="ARBA00022676"/>
    </source>
</evidence>
<dbReference type="Gene3D" id="3.90.550.10">
    <property type="entry name" value="Spore Coat Polysaccharide Biosynthesis Protein SpsA, Chain A"/>
    <property type="match status" value="1"/>
</dbReference>
<organism evidence="5 6">
    <name type="scientific">Candidatus Adlerbacteria bacterium RIFCSPHIGHO2_12_FULL_53_18</name>
    <dbReference type="NCBI Taxonomy" id="1797242"/>
    <lineage>
        <taxon>Bacteria</taxon>
        <taxon>Candidatus Adleribacteriota</taxon>
    </lineage>
</organism>
<dbReference type="CDD" id="cd06423">
    <property type="entry name" value="CESA_like"/>
    <property type="match status" value="1"/>
</dbReference>
<name>A0A1F4XU40_9BACT</name>
<keyword evidence="4" id="KW-0812">Transmembrane</keyword>
<dbReference type="InterPro" id="IPR029044">
    <property type="entry name" value="Nucleotide-diphossugar_trans"/>
</dbReference>
<dbReference type="PANTHER" id="PTHR43630">
    <property type="entry name" value="POLY-BETA-1,6-N-ACETYL-D-GLUCOSAMINE SYNTHASE"/>
    <property type="match status" value="1"/>
</dbReference>
<dbReference type="Pfam" id="PF13641">
    <property type="entry name" value="Glyco_tranf_2_3"/>
    <property type="match status" value="1"/>
</dbReference>
<dbReference type="SUPFAM" id="SSF53448">
    <property type="entry name" value="Nucleotide-diphospho-sugar transferases"/>
    <property type="match status" value="1"/>
</dbReference>
<comment type="caution">
    <text evidence="5">The sequence shown here is derived from an EMBL/GenBank/DDBJ whole genome shotgun (WGS) entry which is preliminary data.</text>
</comment>
<dbReference type="GO" id="GO:0016757">
    <property type="term" value="F:glycosyltransferase activity"/>
    <property type="evidence" value="ECO:0007669"/>
    <property type="project" value="UniProtKB-KW"/>
</dbReference>
<keyword evidence="4" id="KW-0472">Membrane</keyword>
<keyword evidence="2" id="KW-0328">Glycosyltransferase</keyword>
<protein>
    <recommendedName>
        <fullName evidence="7">Glycosyltransferase 2-like domain-containing protein</fullName>
    </recommendedName>
</protein>
<keyword evidence="3" id="KW-0808">Transferase</keyword>
<keyword evidence="4" id="KW-1133">Transmembrane helix</keyword>
<feature type="transmembrane region" description="Helical" evidence="4">
    <location>
        <begin position="343"/>
        <end position="368"/>
    </location>
</feature>
<proteinExistence type="inferred from homology"/>
<accession>A0A1F4XU40</accession>
<dbReference type="AlphaFoldDB" id="A0A1F4XU40"/>
<evidence type="ECO:0000256" key="4">
    <source>
        <dbReference type="SAM" id="Phobius"/>
    </source>
</evidence>
<feature type="transmembrane region" description="Helical" evidence="4">
    <location>
        <begin position="6"/>
        <end position="27"/>
    </location>
</feature>
<reference evidence="5 6" key="1">
    <citation type="journal article" date="2016" name="Nat. Commun.">
        <title>Thousands of microbial genomes shed light on interconnected biogeochemical processes in an aquifer system.</title>
        <authorList>
            <person name="Anantharaman K."/>
            <person name="Brown C.T."/>
            <person name="Hug L.A."/>
            <person name="Sharon I."/>
            <person name="Castelle C.J."/>
            <person name="Probst A.J."/>
            <person name="Thomas B.C."/>
            <person name="Singh A."/>
            <person name="Wilkins M.J."/>
            <person name="Karaoz U."/>
            <person name="Brodie E.L."/>
            <person name="Williams K.H."/>
            <person name="Hubbard S.S."/>
            <person name="Banfield J.F."/>
        </authorList>
    </citation>
    <scope>NUCLEOTIDE SEQUENCE [LARGE SCALE GENOMIC DNA]</scope>
</reference>